<dbReference type="Pfam" id="PF01048">
    <property type="entry name" value="PNP_UDP_1"/>
    <property type="match status" value="1"/>
</dbReference>
<evidence type="ECO:0000313" key="8">
    <source>
        <dbReference type="EMBL" id="GAA4791607.1"/>
    </source>
</evidence>
<dbReference type="EMBL" id="BAABKP010000001">
    <property type="protein sequence ID" value="GAA4791607.1"/>
    <property type="molecule type" value="Genomic_DNA"/>
</dbReference>
<dbReference type="InterPro" id="IPR035994">
    <property type="entry name" value="Nucleoside_phosphorylase_sf"/>
</dbReference>
<sequence length="238" mass="25449">MTLNTPHIAPNGAEIAETILLPGDPLRAKFIAETYLENVTQFNTVRNMFGYTGEFKGQKVSVMGTGMGIPSASLYTHELIHFFGVKRLIRIGTCGGLSDVVDTFDIVVAASASTDSNFMAHYKLPGTFAPTASWSLLSAVAQEAEKQGVKLNVGNVLSSDVFYKSDFSDNKKWADMGVLAVEMETAGIYAVAAAAGVEALSVFTVSDHLFKGSDTTAEQRETSFTDMMELVLPVAAGL</sequence>
<dbReference type="PROSITE" id="PS01232">
    <property type="entry name" value="PNP_UDP_1"/>
    <property type="match status" value="1"/>
</dbReference>
<dbReference type="NCBIfam" id="TIGR00107">
    <property type="entry name" value="deoD"/>
    <property type="match status" value="1"/>
</dbReference>
<keyword evidence="9" id="KW-1185">Reference proteome</keyword>
<gene>
    <name evidence="8" type="primary">deoD</name>
    <name evidence="8" type="ORF">GCM10023352_07250</name>
</gene>
<evidence type="ECO:0000256" key="4">
    <source>
        <dbReference type="ARBA" id="ARBA00022676"/>
    </source>
</evidence>
<evidence type="ECO:0000259" key="7">
    <source>
        <dbReference type="Pfam" id="PF01048"/>
    </source>
</evidence>
<dbReference type="InterPro" id="IPR000845">
    <property type="entry name" value="Nucleoside_phosphorylase_d"/>
</dbReference>
<dbReference type="InterPro" id="IPR018016">
    <property type="entry name" value="Nucleoside_phosphorylase_CS"/>
</dbReference>
<dbReference type="HAMAP" id="MF_01627">
    <property type="entry name" value="Pur_nucleosid_phosp"/>
    <property type="match status" value="1"/>
</dbReference>
<dbReference type="CDD" id="cd09006">
    <property type="entry name" value="PNP_EcPNPI-like"/>
    <property type="match status" value="1"/>
</dbReference>
<name>A0ABP9B720_9MICC</name>
<protein>
    <recommendedName>
        <fullName evidence="3">Uridine phosphorylase</fullName>
        <ecNumber evidence="2">2.4.2.3</ecNumber>
    </recommendedName>
</protein>
<evidence type="ECO:0000256" key="5">
    <source>
        <dbReference type="ARBA" id="ARBA00022679"/>
    </source>
</evidence>
<evidence type="ECO:0000256" key="2">
    <source>
        <dbReference type="ARBA" id="ARBA00011888"/>
    </source>
</evidence>
<dbReference type="Gene3D" id="3.40.50.1580">
    <property type="entry name" value="Nucleoside phosphorylase domain"/>
    <property type="match status" value="1"/>
</dbReference>
<comment type="caution">
    <text evidence="8">The sequence shown here is derived from an EMBL/GenBank/DDBJ whole genome shotgun (WGS) entry which is preliminary data.</text>
</comment>
<dbReference type="RefSeq" id="WP_345444829.1">
    <property type="nucleotide sequence ID" value="NZ_BAABKP010000001.1"/>
</dbReference>
<comment type="catalytic activity">
    <reaction evidence="6">
        <text>uridine + phosphate = alpha-D-ribose 1-phosphate + uracil</text>
        <dbReference type="Rhea" id="RHEA:24388"/>
        <dbReference type="ChEBI" id="CHEBI:16704"/>
        <dbReference type="ChEBI" id="CHEBI:17568"/>
        <dbReference type="ChEBI" id="CHEBI:43474"/>
        <dbReference type="ChEBI" id="CHEBI:57720"/>
        <dbReference type="EC" id="2.4.2.3"/>
    </reaction>
</comment>
<dbReference type="NCBIfam" id="NF004489">
    <property type="entry name" value="PRK05819.1"/>
    <property type="match status" value="1"/>
</dbReference>
<evidence type="ECO:0000256" key="1">
    <source>
        <dbReference type="ARBA" id="ARBA00010456"/>
    </source>
</evidence>
<dbReference type="PANTHER" id="PTHR43691:SF11">
    <property type="entry name" value="FI09636P-RELATED"/>
    <property type="match status" value="1"/>
</dbReference>
<keyword evidence="4" id="KW-0328">Glycosyltransferase</keyword>
<dbReference type="EC" id="2.4.2.3" evidence="2"/>
<organism evidence="8 9">
    <name type="scientific">Rothia endophytica</name>
    <dbReference type="NCBI Taxonomy" id="1324766"/>
    <lineage>
        <taxon>Bacteria</taxon>
        <taxon>Bacillati</taxon>
        <taxon>Actinomycetota</taxon>
        <taxon>Actinomycetes</taxon>
        <taxon>Micrococcales</taxon>
        <taxon>Micrococcaceae</taxon>
        <taxon>Rothia</taxon>
    </lineage>
</organism>
<comment type="similarity">
    <text evidence="1">Belongs to the PNP/UDP phosphorylase family.</text>
</comment>
<reference evidence="9" key="1">
    <citation type="journal article" date="2019" name="Int. J. Syst. Evol. Microbiol.">
        <title>The Global Catalogue of Microorganisms (GCM) 10K type strain sequencing project: providing services to taxonomists for standard genome sequencing and annotation.</title>
        <authorList>
            <consortium name="The Broad Institute Genomics Platform"/>
            <consortium name="The Broad Institute Genome Sequencing Center for Infectious Disease"/>
            <person name="Wu L."/>
            <person name="Ma J."/>
        </authorList>
    </citation>
    <scope>NUCLEOTIDE SEQUENCE [LARGE SCALE GENOMIC DNA]</scope>
    <source>
        <strain evidence="9">JCM 18541</strain>
    </source>
</reference>
<accession>A0ABP9B720</accession>
<dbReference type="Proteomes" id="UP001500187">
    <property type="component" value="Unassembled WGS sequence"/>
</dbReference>
<feature type="domain" description="Nucleoside phosphorylase" evidence="7">
    <location>
        <begin position="19"/>
        <end position="226"/>
    </location>
</feature>
<evidence type="ECO:0000256" key="3">
    <source>
        <dbReference type="ARBA" id="ARBA00021980"/>
    </source>
</evidence>
<dbReference type="PANTHER" id="PTHR43691">
    <property type="entry name" value="URIDINE PHOSPHORYLASE"/>
    <property type="match status" value="1"/>
</dbReference>
<evidence type="ECO:0000313" key="9">
    <source>
        <dbReference type="Proteomes" id="UP001500187"/>
    </source>
</evidence>
<dbReference type="SUPFAM" id="SSF53167">
    <property type="entry name" value="Purine and uridine phosphorylases"/>
    <property type="match status" value="1"/>
</dbReference>
<proteinExistence type="inferred from homology"/>
<evidence type="ECO:0000256" key="6">
    <source>
        <dbReference type="ARBA" id="ARBA00048447"/>
    </source>
</evidence>
<dbReference type="InterPro" id="IPR004402">
    <property type="entry name" value="DeoD-type"/>
</dbReference>
<keyword evidence="5" id="KW-0808">Transferase</keyword>